<comment type="caution">
    <text evidence="1">The sequence shown here is derived from an EMBL/GenBank/DDBJ whole genome shotgun (WGS) entry which is preliminary data.</text>
</comment>
<evidence type="ECO:0000313" key="1">
    <source>
        <dbReference type="EMBL" id="KAI0488901.1"/>
    </source>
</evidence>
<accession>A0A8T3A3W9</accession>
<organism evidence="1 2">
    <name type="scientific">Dendrobium nobile</name>
    <name type="common">Orchid</name>
    <dbReference type="NCBI Taxonomy" id="94219"/>
    <lineage>
        <taxon>Eukaryota</taxon>
        <taxon>Viridiplantae</taxon>
        <taxon>Streptophyta</taxon>
        <taxon>Embryophyta</taxon>
        <taxon>Tracheophyta</taxon>
        <taxon>Spermatophyta</taxon>
        <taxon>Magnoliopsida</taxon>
        <taxon>Liliopsida</taxon>
        <taxon>Asparagales</taxon>
        <taxon>Orchidaceae</taxon>
        <taxon>Epidendroideae</taxon>
        <taxon>Malaxideae</taxon>
        <taxon>Dendrobiinae</taxon>
        <taxon>Dendrobium</taxon>
    </lineage>
</organism>
<reference evidence="1" key="1">
    <citation type="journal article" date="2022" name="Front. Genet.">
        <title>Chromosome-Scale Assembly of the Dendrobium nobile Genome Provides Insights Into the Molecular Mechanism of the Biosynthesis of the Medicinal Active Ingredient of Dendrobium.</title>
        <authorList>
            <person name="Xu Q."/>
            <person name="Niu S.-C."/>
            <person name="Li K.-L."/>
            <person name="Zheng P.-J."/>
            <person name="Zhang X.-J."/>
            <person name="Jia Y."/>
            <person name="Liu Y."/>
            <person name="Niu Y.-X."/>
            <person name="Yu L.-H."/>
            <person name="Chen D.-F."/>
            <person name="Zhang G.-Q."/>
        </authorList>
    </citation>
    <scope>NUCLEOTIDE SEQUENCE</scope>
    <source>
        <tissue evidence="1">Leaf</tissue>
    </source>
</reference>
<dbReference type="AlphaFoldDB" id="A0A8T3A3W9"/>
<evidence type="ECO:0000313" key="2">
    <source>
        <dbReference type="Proteomes" id="UP000829196"/>
    </source>
</evidence>
<name>A0A8T3A3W9_DENNO</name>
<protein>
    <submittedName>
        <fullName evidence="1">Uncharacterized protein</fullName>
    </submittedName>
</protein>
<dbReference type="EMBL" id="JAGYWB010000019">
    <property type="protein sequence ID" value="KAI0488901.1"/>
    <property type="molecule type" value="Genomic_DNA"/>
</dbReference>
<dbReference type="Proteomes" id="UP000829196">
    <property type="component" value="Unassembled WGS sequence"/>
</dbReference>
<sequence length="51" mass="5923">MKFELDSIQFFPYLDFGNYGNFGAHSNLNFRNLKNKVGDDVEVSYENSNLI</sequence>
<gene>
    <name evidence="1" type="ORF">KFK09_028740</name>
</gene>
<keyword evidence="2" id="KW-1185">Reference proteome</keyword>
<proteinExistence type="predicted"/>